<dbReference type="AlphaFoldDB" id="A0A8K0WID8"/>
<gene>
    <name evidence="1" type="ORF">BKA59DRAFT_505866</name>
</gene>
<proteinExistence type="predicted"/>
<reference evidence="1" key="1">
    <citation type="journal article" date="2021" name="Nat. Commun.">
        <title>Genetic determinants of endophytism in the Arabidopsis root mycobiome.</title>
        <authorList>
            <person name="Mesny F."/>
            <person name="Miyauchi S."/>
            <person name="Thiergart T."/>
            <person name="Pickel B."/>
            <person name="Atanasova L."/>
            <person name="Karlsson M."/>
            <person name="Huettel B."/>
            <person name="Barry K.W."/>
            <person name="Haridas S."/>
            <person name="Chen C."/>
            <person name="Bauer D."/>
            <person name="Andreopoulos W."/>
            <person name="Pangilinan J."/>
            <person name="LaButti K."/>
            <person name="Riley R."/>
            <person name="Lipzen A."/>
            <person name="Clum A."/>
            <person name="Drula E."/>
            <person name="Henrissat B."/>
            <person name="Kohler A."/>
            <person name="Grigoriev I.V."/>
            <person name="Martin F.M."/>
            <person name="Hacquard S."/>
        </authorList>
    </citation>
    <scope>NUCLEOTIDE SEQUENCE</scope>
    <source>
        <strain evidence="1">MPI-SDFR-AT-0068</strain>
    </source>
</reference>
<keyword evidence="2" id="KW-1185">Reference proteome</keyword>
<organism evidence="1 2">
    <name type="scientific">Fusarium tricinctum</name>
    <dbReference type="NCBI Taxonomy" id="61284"/>
    <lineage>
        <taxon>Eukaryota</taxon>
        <taxon>Fungi</taxon>
        <taxon>Dikarya</taxon>
        <taxon>Ascomycota</taxon>
        <taxon>Pezizomycotina</taxon>
        <taxon>Sordariomycetes</taxon>
        <taxon>Hypocreomycetidae</taxon>
        <taxon>Hypocreales</taxon>
        <taxon>Nectriaceae</taxon>
        <taxon>Fusarium</taxon>
        <taxon>Fusarium tricinctum species complex</taxon>
    </lineage>
</organism>
<comment type="caution">
    <text evidence="1">The sequence shown here is derived from an EMBL/GenBank/DDBJ whole genome shotgun (WGS) entry which is preliminary data.</text>
</comment>
<name>A0A8K0WID8_9HYPO</name>
<evidence type="ECO:0000313" key="2">
    <source>
        <dbReference type="Proteomes" id="UP000813427"/>
    </source>
</evidence>
<sequence>MSVVKRLLLFTNSDYGQANVVLATAHALGLASQDVEIHIASFQDLQDGVNDASRFMQAEAARKKLTVPKSTEIRKTAEQVASRHPEWLGRQKAAQEILDYLIRED</sequence>
<accession>A0A8K0WID8</accession>
<protein>
    <submittedName>
        <fullName evidence="1">Uncharacterized protein</fullName>
    </submittedName>
</protein>
<dbReference type="Proteomes" id="UP000813427">
    <property type="component" value="Unassembled WGS sequence"/>
</dbReference>
<evidence type="ECO:0000313" key="1">
    <source>
        <dbReference type="EMBL" id="KAH7262843.1"/>
    </source>
</evidence>
<dbReference type="EMBL" id="JAGPXF010000001">
    <property type="protein sequence ID" value="KAH7262843.1"/>
    <property type="molecule type" value="Genomic_DNA"/>
</dbReference>
<dbReference type="OrthoDB" id="5835829at2759"/>